<protein>
    <submittedName>
        <fullName evidence="1">13240_t:CDS:1</fullName>
    </submittedName>
</protein>
<organism evidence="1 2">
    <name type="scientific">Ambispora gerdemannii</name>
    <dbReference type="NCBI Taxonomy" id="144530"/>
    <lineage>
        <taxon>Eukaryota</taxon>
        <taxon>Fungi</taxon>
        <taxon>Fungi incertae sedis</taxon>
        <taxon>Mucoromycota</taxon>
        <taxon>Glomeromycotina</taxon>
        <taxon>Glomeromycetes</taxon>
        <taxon>Archaeosporales</taxon>
        <taxon>Ambisporaceae</taxon>
        <taxon>Ambispora</taxon>
    </lineage>
</organism>
<evidence type="ECO:0000313" key="2">
    <source>
        <dbReference type="Proteomes" id="UP000789831"/>
    </source>
</evidence>
<gene>
    <name evidence="1" type="ORF">AGERDE_LOCUS6400</name>
</gene>
<dbReference type="EMBL" id="CAJVPL010000991">
    <property type="protein sequence ID" value="CAG8545502.1"/>
    <property type="molecule type" value="Genomic_DNA"/>
</dbReference>
<reference evidence="1" key="1">
    <citation type="submission" date="2021-06" db="EMBL/GenBank/DDBJ databases">
        <authorList>
            <person name="Kallberg Y."/>
            <person name="Tangrot J."/>
            <person name="Rosling A."/>
        </authorList>
    </citation>
    <scope>NUCLEOTIDE SEQUENCE</scope>
    <source>
        <strain evidence="1">MT106</strain>
    </source>
</reference>
<keyword evidence="2" id="KW-1185">Reference proteome</keyword>
<sequence length="311" mass="35676">MRSPQLTQLYLVCSRKKDCRLLPIGTNHSLSSKKTRLYASAVGPHTTINNYNDRSTRDFSPPPVKQMFSFSDGEQGAVVEPLINLVEKVLYKFLVNNESIIPADVVESLAAEQRPLISTDFSNADFLYILNFITEKIDIFLKKSVFHGQYKANPVELFNNFKNVCHKMTHGIVVNEVGRWSDHALQHVALLACGNYEEVYITKEGINNDVGDNGDQPPKRKLEDTDFGKMAEFVLDVLDEVEDTEKGQKIMKLTLKEDKYFMQIWRRSGFKRITAIMARGKEMEKGVRNKIDVVYNESKLRRVMVEYPITR</sequence>
<evidence type="ECO:0000313" key="1">
    <source>
        <dbReference type="EMBL" id="CAG8545502.1"/>
    </source>
</evidence>
<accession>A0A9N9FLV2</accession>
<dbReference type="Proteomes" id="UP000789831">
    <property type="component" value="Unassembled WGS sequence"/>
</dbReference>
<proteinExistence type="predicted"/>
<dbReference type="OrthoDB" id="2354640at2759"/>
<dbReference type="AlphaFoldDB" id="A0A9N9FLV2"/>
<comment type="caution">
    <text evidence="1">The sequence shown here is derived from an EMBL/GenBank/DDBJ whole genome shotgun (WGS) entry which is preliminary data.</text>
</comment>
<name>A0A9N9FLV2_9GLOM</name>